<organism evidence="2 3">
    <name type="scientific">Durusdinium trenchii</name>
    <dbReference type="NCBI Taxonomy" id="1381693"/>
    <lineage>
        <taxon>Eukaryota</taxon>
        <taxon>Sar</taxon>
        <taxon>Alveolata</taxon>
        <taxon>Dinophyceae</taxon>
        <taxon>Suessiales</taxon>
        <taxon>Symbiodiniaceae</taxon>
        <taxon>Durusdinium</taxon>
    </lineage>
</organism>
<protein>
    <recommendedName>
        <fullName evidence="1">GYF domain-containing protein</fullName>
    </recommendedName>
</protein>
<sequence length="330" mass="37075">MPGPREEGKWRLINPLNIRFSQPRIAPHFRDGHLIKDSACEVFEAPLQDRVYAGAASEDAADGVPSYDLVLVPPFPAIRVISWLPKLRRPDGEAERDANGDQLLGKRAWFALDNRRLYSLQCAAARRWPRRCCVVVRCIEEVPGGEGLRELRKFRTTTEGRSVEVGARAGETRPFNWMQAAPPGAITRGMEVEGLYAEDLFDAWQWAPQAVAASAHAGQQEEEQEKLIGVSEGGYPGGKKEVKMAPCPDNGWQYIDPAGNIQGPFPIEKMRIWHRHNFFYADLPMRSDPVDAFLPFGQLFPAGEQPFHGRVLRCRQNAKNGLPMPLRQVQ</sequence>
<reference evidence="2 3" key="1">
    <citation type="submission" date="2024-02" db="EMBL/GenBank/DDBJ databases">
        <authorList>
            <person name="Chen Y."/>
            <person name="Shah S."/>
            <person name="Dougan E. K."/>
            <person name="Thang M."/>
            <person name="Chan C."/>
        </authorList>
    </citation>
    <scope>NUCLEOTIDE SEQUENCE [LARGE SCALE GENOMIC DNA]</scope>
</reference>
<evidence type="ECO:0000313" key="3">
    <source>
        <dbReference type="Proteomes" id="UP001642464"/>
    </source>
</evidence>
<dbReference type="InterPro" id="IPR035445">
    <property type="entry name" value="GYF-like_dom_sf"/>
</dbReference>
<dbReference type="Pfam" id="PF02213">
    <property type="entry name" value="GYF"/>
    <property type="match status" value="1"/>
</dbReference>
<accession>A0ABP0KVY7</accession>
<name>A0ABP0KVY7_9DINO</name>
<dbReference type="Proteomes" id="UP001642464">
    <property type="component" value="Unassembled WGS sequence"/>
</dbReference>
<dbReference type="PROSITE" id="PS50829">
    <property type="entry name" value="GYF"/>
    <property type="match status" value="1"/>
</dbReference>
<gene>
    <name evidence="2" type="ORF">SCF082_LOCUS19474</name>
</gene>
<proteinExistence type="predicted"/>
<evidence type="ECO:0000313" key="2">
    <source>
        <dbReference type="EMBL" id="CAK9031062.1"/>
    </source>
</evidence>
<dbReference type="InterPro" id="IPR003169">
    <property type="entry name" value="GYF"/>
</dbReference>
<comment type="caution">
    <text evidence="2">The sequence shown here is derived from an EMBL/GenBank/DDBJ whole genome shotgun (WGS) entry which is preliminary data.</text>
</comment>
<keyword evidence="3" id="KW-1185">Reference proteome</keyword>
<feature type="domain" description="GYF" evidence="1">
    <location>
        <begin position="249"/>
        <end position="297"/>
    </location>
</feature>
<dbReference type="Gene3D" id="3.30.1490.40">
    <property type="match status" value="1"/>
</dbReference>
<dbReference type="EMBL" id="CAXAMM010013335">
    <property type="protein sequence ID" value="CAK9031062.1"/>
    <property type="molecule type" value="Genomic_DNA"/>
</dbReference>
<dbReference type="SUPFAM" id="SSF55277">
    <property type="entry name" value="GYF domain"/>
    <property type="match status" value="1"/>
</dbReference>
<evidence type="ECO:0000259" key="1">
    <source>
        <dbReference type="PROSITE" id="PS50829"/>
    </source>
</evidence>